<evidence type="ECO:0000256" key="1">
    <source>
        <dbReference type="ARBA" id="ARBA00009185"/>
    </source>
</evidence>
<comment type="caution">
    <text evidence="5">The sequence shown here is derived from an EMBL/GenBank/DDBJ whole genome shotgun (WGS) entry which is preliminary data.</text>
</comment>
<reference evidence="5 6" key="1">
    <citation type="submission" date="2019-09" db="EMBL/GenBank/DDBJ databases">
        <title>Bird 10,000 Genomes (B10K) Project - Family phase.</title>
        <authorList>
            <person name="Zhang G."/>
        </authorList>
    </citation>
    <scope>NUCLEOTIDE SEQUENCE [LARGE SCALE GENOMIC DNA]</scope>
    <source>
        <strain evidence="5">B10K-DU-001-22</strain>
        <tissue evidence="5">Muscle</tissue>
    </source>
</reference>
<comment type="similarity">
    <text evidence="1">Belongs to the ubiquitin family. SUMO subfamily.</text>
</comment>
<evidence type="ECO:0000256" key="3">
    <source>
        <dbReference type="ARBA" id="ARBA00022786"/>
    </source>
</evidence>
<dbReference type="AlphaFoldDB" id="A0A7K5L7S0"/>
<evidence type="ECO:0000313" key="5">
    <source>
        <dbReference type="EMBL" id="NWT14282.1"/>
    </source>
</evidence>
<dbReference type="PROSITE" id="PS50053">
    <property type="entry name" value="UBIQUITIN_2"/>
    <property type="match status" value="1"/>
</dbReference>
<dbReference type="Gene3D" id="3.10.20.90">
    <property type="entry name" value="Phosphatidylinositol 3-kinase Catalytic Subunit, Chain A, domain 1"/>
    <property type="match status" value="1"/>
</dbReference>
<feature type="non-terminal residue" evidence="5">
    <location>
        <position position="94"/>
    </location>
</feature>
<organism evidence="5 6">
    <name type="scientific">Vireo altiloquus</name>
    <name type="common">Black-whiskered vireo</name>
    <name type="synonym">Muscicapa altiloqua</name>
    <dbReference type="NCBI Taxonomy" id="34956"/>
    <lineage>
        <taxon>Eukaryota</taxon>
        <taxon>Metazoa</taxon>
        <taxon>Chordata</taxon>
        <taxon>Craniata</taxon>
        <taxon>Vertebrata</taxon>
        <taxon>Euteleostomi</taxon>
        <taxon>Archelosauria</taxon>
        <taxon>Archosauria</taxon>
        <taxon>Dinosauria</taxon>
        <taxon>Saurischia</taxon>
        <taxon>Theropoda</taxon>
        <taxon>Coelurosauria</taxon>
        <taxon>Aves</taxon>
        <taxon>Neognathae</taxon>
        <taxon>Neoaves</taxon>
        <taxon>Telluraves</taxon>
        <taxon>Australaves</taxon>
        <taxon>Passeriformes</taxon>
        <taxon>Corvoidea</taxon>
        <taxon>Vireonidae</taxon>
        <taxon>Vireoninae</taxon>
        <taxon>Vireo</taxon>
    </lineage>
</organism>
<feature type="domain" description="Ubiquitin-like" evidence="4">
    <location>
        <begin position="8"/>
        <end position="92"/>
    </location>
</feature>
<dbReference type="InterPro" id="IPR022617">
    <property type="entry name" value="Rad60/SUMO-like_dom"/>
</dbReference>
<keyword evidence="6" id="KW-1185">Reference proteome</keyword>
<dbReference type="InterPro" id="IPR000626">
    <property type="entry name" value="Ubiquitin-like_dom"/>
</dbReference>
<dbReference type="Proteomes" id="UP000589495">
    <property type="component" value="Unassembled WGS sequence"/>
</dbReference>
<evidence type="ECO:0000259" key="4">
    <source>
        <dbReference type="PROSITE" id="PS50053"/>
    </source>
</evidence>
<proteinExistence type="inferred from homology"/>
<evidence type="ECO:0000313" key="6">
    <source>
        <dbReference type="Proteomes" id="UP000589495"/>
    </source>
</evidence>
<keyword evidence="2" id="KW-1017">Isopeptide bond</keyword>
<keyword evidence="3" id="KW-0833">Ubl conjugation pathway</keyword>
<gene>
    <name evidence="5" type="primary">Sumo3</name>
    <name evidence="5" type="ORF">VIRALT_R10139</name>
</gene>
<dbReference type="PANTHER" id="PTHR10562">
    <property type="entry name" value="SMALL UBIQUITIN-RELATED MODIFIER"/>
    <property type="match status" value="1"/>
</dbReference>
<dbReference type="SUPFAM" id="SSF54236">
    <property type="entry name" value="Ubiquitin-like"/>
    <property type="match status" value="1"/>
</dbReference>
<sequence length="94" mass="11137">EGVKAENERIDLKVVGQQGSVVRFRIKRHTRLRKLMKEYCWRQGFSVRHYGYIRMRIMFLFDGQPIKAADTPAQLEMEDEDTVEVYQEQIGGRC</sequence>
<dbReference type="InterPro" id="IPR029071">
    <property type="entry name" value="Ubiquitin-like_domsf"/>
</dbReference>
<feature type="non-terminal residue" evidence="5">
    <location>
        <position position="1"/>
    </location>
</feature>
<dbReference type="Pfam" id="PF11976">
    <property type="entry name" value="Rad60-SLD"/>
    <property type="match status" value="1"/>
</dbReference>
<evidence type="ECO:0000256" key="2">
    <source>
        <dbReference type="ARBA" id="ARBA00022499"/>
    </source>
</evidence>
<dbReference type="FunFam" id="3.10.20.90:FF:000482">
    <property type="entry name" value="Small ubiquitin-related modifier 2"/>
    <property type="match status" value="1"/>
</dbReference>
<name>A0A7K5L7S0_VIRAL</name>
<dbReference type="EMBL" id="VZRF01008326">
    <property type="protein sequence ID" value="NWT14282.1"/>
    <property type="molecule type" value="Genomic_DNA"/>
</dbReference>
<protein>
    <submittedName>
        <fullName evidence="5">SUMO3 protein</fullName>
    </submittedName>
</protein>
<accession>A0A7K5L7S0</accession>